<keyword evidence="3" id="KW-1185">Reference proteome</keyword>
<evidence type="ECO:0000256" key="1">
    <source>
        <dbReference type="SAM" id="MobiDB-lite"/>
    </source>
</evidence>
<organism evidence="2 3">
    <name type="scientific">Trematosphaeria pertusa</name>
    <dbReference type="NCBI Taxonomy" id="390896"/>
    <lineage>
        <taxon>Eukaryota</taxon>
        <taxon>Fungi</taxon>
        <taxon>Dikarya</taxon>
        <taxon>Ascomycota</taxon>
        <taxon>Pezizomycotina</taxon>
        <taxon>Dothideomycetes</taxon>
        <taxon>Pleosporomycetidae</taxon>
        <taxon>Pleosporales</taxon>
        <taxon>Massarineae</taxon>
        <taxon>Trematosphaeriaceae</taxon>
        <taxon>Trematosphaeria</taxon>
    </lineage>
</organism>
<evidence type="ECO:0000313" key="3">
    <source>
        <dbReference type="Proteomes" id="UP000800094"/>
    </source>
</evidence>
<sequence>MAGNSSVNVQPVPNSREPLQQDVDPDEGNFHGLPLFTAPLYSNAEQTWSKLQSSPPLPPVQYRGTITPGSHPNWSSSSVRQGLFQGNNSWNSNHSFDISGGVNFFNGTHAAYGIPVSEHPQELSAPELNHNEAGGKSHVVTKPPHQSSGAEKHQTNVHEPLSNIAEASNSFAASDPRLCFYAQPMPPEHSHHLPRFVPLDLPQGWRSMQRVDLEPVVLNPHDWAFRLTPAGPVALTPAEVFQYRITGVSRSRRTPQSNPDPMVIDLELIDDELTEFMPPNSRRGDPDQLTAYADPLGGLPPKVAYEGAVRAKKRKLQGPLSPSVVRSIEQESDGDAALLCPMGIIDVEDAWAWIRHMAQNPTPEYHAPNRKPDERLKSAHKVKHPIPELMMVALKPPGSGIGSQLKDQDALPFCQTRSITPPEKVGVHEHLGSHVELTLIECAAYFPRQAIRPEYLKRFRRAGMGSVGTVSLINMLRQLTGKSNFHESRLSHTFKRYGCTADNNATRDFTAQQWTPDTGSKTIDYPLLALEHGVVHLPQGDDAGPLTKLIQWCKNNAQHRVLLSEVPALLSTAGISSTIARPADGRCPDRVAHGRHHQAIQIDRKRILKIRHELDRTRRAANAVDEEPSETEREEDPMIVDLVE</sequence>
<evidence type="ECO:0000313" key="2">
    <source>
        <dbReference type="EMBL" id="KAF2245306.1"/>
    </source>
</evidence>
<name>A0A6A6I4R6_9PLEO</name>
<proteinExistence type="predicted"/>
<dbReference type="OrthoDB" id="3751150at2759"/>
<protein>
    <submittedName>
        <fullName evidence="2">Uncharacterized protein</fullName>
    </submittedName>
</protein>
<reference evidence="2" key="1">
    <citation type="journal article" date="2020" name="Stud. Mycol.">
        <title>101 Dothideomycetes genomes: a test case for predicting lifestyles and emergence of pathogens.</title>
        <authorList>
            <person name="Haridas S."/>
            <person name="Albert R."/>
            <person name="Binder M."/>
            <person name="Bloem J."/>
            <person name="Labutti K."/>
            <person name="Salamov A."/>
            <person name="Andreopoulos B."/>
            <person name="Baker S."/>
            <person name="Barry K."/>
            <person name="Bills G."/>
            <person name="Bluhm B."/>
            <person name="Cannon C."/>
            <person name="Castanera R."/>
            <person name="Culley D."/>
            <person name="Daum C."/>
            <person name="Ezra D."/>
            <person name="Gonzalez J."/>
            <person name="Henrissat B."/>
            <person name="Kuo A."/>
            <person name="Liang C."/>
            <person name="Lipzen A."/>
            <person name="Lutzoni F."/>
            <person name="Magnuson J."/>
            <person name="Mondo S."/>
            <person name="Nolan M."/>
            <person name="Ohm R."/>
            <person name="Pangilinan J."/>
            <person name="Park H.-J."/>
            <person name="Ramirez L."/>
            <person name="Alfaro M."/>
            <person name="Sun H."/>
            <person name="Tritt A."/>
            <person name="Yoshinaga Y."/>
            <person name="Zwiers L.-H."/>
            <person name="Turgeon B."/>
            <person name="Goodwin S."/>
            <person name="Spatafora J."/>
            <person name="Crous P."/>
            <person name="Grigoriev I."/>
        </authorList>
    </citation>
    <scope>NUCLEOTIDE SEQUENCE</scope>
    <source>
        <strain evidence="2">CBS 122368</strain>
    </source>
</reference>
<dbReference type="EMBL" id="ML987200">
    <property type="protein sequence ID" value="KAF2245306.1"/>
    <property type="molecule type" value="Genomic_DNA"/>
</dbReference>
<dbReference type="AlphaFoldDB" id="A0A6A6I4R6"/>
<feature type="compositionally biased region" description="Acidic residues" evidence="1">
    <location>
        <begin position="624"/>
        <end position="644"/>
    </location>
</feature>
<dbReference type="RefSeq" id="XP_033680310.1">
    <property type="nucleotide sequence ID" value="XM_033827043.1"/>
</dbReference>
<dbReference type="GeneID" id="54580373"/>
<feature type="region of interest" description="Disordered" evidence="1">
    <location>
        <begin position="126"/>
        <end position="156"/>
    </location>
</feature>
<accession>A0A6A6I4R6</accession>
<feature type="region of interest" description="Disordered" evidence="1">
    <location>
        <begin position="618"/>
        <end position="644"/>
    </location>
</feature>
<gene>
    <name evidence="2" type="ORF">BU26DRAFT_507989</name>
</gene>
<feature type="compositionally biased region" description="Polar residues" evidence="1">
    <location>
        <begin position="1"/>
        <end position="13"/>
    </location>
</feature>
<feature type="region of interest" description="Disordered" evidence="1">
    <location>
        <begin position="1"/>
        <end position="31"/>
    </location>
</feature>
<dbReference type="Proteomes" id="UP000800094">
    <property type="component" value="Unassembled WGS sequence"/>
</dbReference>